<organism evidence="13 14">
    <name type="scientific">Pendulispora rubella</name>
    <dbReference type="NCBI Taxonomy" id="2741070"/>
    <lineage>
        <taxon>Bacteria</taxon>
        <taxon>Pseudomonadati</taxon>
        <taxon>Myxococcota</taxon>
        <taxon>Myxococcia</taxon>
        <taxon>Myxococcales</taxon>
        <taxon>Sorangiineae</taxon>
        <taxon>Pendulisporaceae</taxon>
        <taxon>Pendulispora</taxon>
    </lineage>
</organism>
<keyword evidence="8" id="KW-0594">Phospholipid biosynthesis</keyword>
<keyword evidence="7" id="KW-0865">Zymogen</keyword>
<comment type="pathway">
    <text evidence="12">Phospholipid metabolism; phosphatidylethanolamine biosynthesis.</text>
</comment>
<dbReference type="InterPro" id="IPR003817">
    <property type="entry name" value="PS_Dcarbxylase"/>
</dbReference>
<dbReference type="Proteomes" id="UP001374803">
    <property type="component" value="Chromosome"/>
</dbReference>
<evidence type="ECO:0000256" key="12">
    <source>
        <dbReference type="ARBA" id="ARBA00024326"/>
    </source>
</evidence>
<evidence type="ECO:0000256" key="7">
    <source>
        <dbReference type="ARBA" id="ARBA00023145"/>
    </source>
</evidence>
<evidence type="ECO:0000313" key="14">
    <source>
        <dbReference type="Proteomes" id="UP001374803"/>
    </source>
</evidence>
<gene>
    <name evidence="13" type="primary">asd</name>
    <name evidence="13" type="ORF">LVJ94_24385</name>
</gene>
<evidence type="ECO:0000256" key="4">
    <source>
        <dbReference type="ARBA" id="ARBA00022516"/>
    </source>
</evidence>
<accession>A0ABZ2LHZ0</accession>
<evidence type="ECO:0000256" key="9">
    <source>
        <dbReference type="ARBA" id="ARBA00023239"/>
    </source>
</evidence>
<reference evidence="13" key="1">
    <citation type="submission" date="2021-12" db="EMBL/GenBank/DDBJ databases">
        <title>Discovery of the Pendulisporaceae a myxobacterial family with distinct sporulation behavior and unique specialized metabolism.</title>
        <authorList>
            <person name="Garcia R."/>
            <person name="Popoff A."/>
            <person name="Bader C.D."/>
            <person name="Loehr J."/>
            <person name="Walesch S."/>
            <person name="Walt C."/>
            <person name="Boldt J."/>
            <person name="Bunk B."/>
            <person name="Haeckl F.J.F.P.J."/>
            <person name="Gunesch A.P."/>
            <person name="Birkelbach J."/>
            <person name="Nuebel U."/>
            <person name="Pietschmann T."/>
            <person name="Bach T."/>
            <person name="Mueller R."/>
        </authorList>
    </citation>
    <scope>NUCLEOTIDE SEQUENCE</scope>
    <source>
        <strain evidence="13">MSr11367</strain>
    </source>
</reference>
<dbReference type="PANTHER" id="PTHR10067:SF6">
    <property type="entry name" value="PHOSPHATIDYLSERINE DECARBOXYLASE PROENZYME, MITOCHONDRIAL"/>
    <property type="match status" value="1"/>
</dbReference>
<evidence type="ECO:0000256" key="8">
    <source>
        <dbReference type="ARBA" id="ARBA00023209"/>
    </source>
</evidence>
<dbReference type="Pfam" id="PF02666">
    <property type="entry name" value="PS_Dcarbxylase"/>
    <property type="match status" value="1"/>
</dbReference>
<protein>
    <recommendedName>
        <fullName evidence="3">phosphatidylserine decarboxylase</fullName>
        <ecNumber evidence="3">4.1.1.65</ecNumber>
    </recommendedName>
</protein>
<proteinExistence type="predicted"/>
<evidence type="ECO:0000256" key="10">
    <source>
        <dbReference type="ARBA" id="ARBA00023264"/>
    </source>
</evidence>
<evidence type="ECO:0000256" key="2">
    <source>
        <dbReference type="ARBA" id="ARBA00005189"/>
    </source>
</evidence>
<evidence type="ECO:0000256" key="11">
    <source>
        <dbReference type="ARBA" id="ARBA00023317"/>
    </source>
</evidence>
<comment type="pathway">
    <text evidence="2">Lipid metabolism.</text>
</comment>
<evidence type="ECO:0000256" key="5">
    <source>
        <dbReference type="ARBA" id="ARBA00022793"/>
    </source>
</evidence>
<dbReference type="InterPro" id="IPR033177">
    <property type="entry name" value="PSD-B"/>
</dbReference>
<evidence type="ECO:0000256" key="3">
    <source>
        <dbReference type="ARBA" id="ARBA00012243"/>
    </source>
</evidence>
<keyword evidence="14" id="KW-1185">Reference proteome</keyword>
<dbReference type="GO" id="GO:0004609">
    <property type="term" value="F:phosphatidylserine decarboxylase activity"/>
    <property type="evidence" value="ECO:0007669"/>
    <property type="project" value="UniProtKB-EC"/>
</dbReference>
<keyword evidence="10" id="KW-1208">Phospholipid metabolism</keyword>
<sequence length="296" mass="31850">MMSALTFATAQLLRVLPRAGISRVMGKLAEHSWSSPVGRAVVGLYSQAYGITLDECTKTDGWSSFDEFFTRTLRDGARPIDPDPRTVVSPADGRLDSIARVDPGRRYLVKGRPYSVDELVGDADEAKRFAGGGGCVVYLSPRDYHRVHAPVGGVIREIRSLPGDYYPVNAIGMKHVPNLFVRNRRVAIAIDTPPETGLGRVTVVMVVAIVVGRITVTGIDAKDVPLGVHTFDPPLEVKKGDELGIFHLGSTVVMFLEPSAFGFVAKEGPILYGQSLSHGSLSPENGATDGVPAIRE</sequence>
<evidence type="ECO:0000256" key="6">
    <source>
        <dbReference type="ARBA" id="ARBA00023098"/>
    </source>
</evidence>
<comment type="cofactor">
    <cofactor evidence="1">
        <name>pyruvate</name>
        <dbReference type="ChEBI" id="CHEBI:15361"/>
    </cofactor>
</comment>
<evidence type="ECO:0000313" key="13">
    <source>
        <dbReference type="EMBL" id="WXB10352.1"/>
    </source>
</evidence>
<evidence type="ECO:0000256" key="1">
    <source>
        <dbReference type="ARBA" id="ARBA00001928"/>
    </source>
</evidence>
<keyword evidence="9 13" id="KW-0456">Lyase</keyword>
<keyword evidence="5" id="KW-0210">Decarboxylase</keyword>
<dbReference type="PANTHER" id="PTHR10067">
    <property type="entry name" value="PHOSPHATIDYLSERINE DECARBOXYLASE"/>
    <property type="match status" value="1"/>
</dbReference>
<keyword evidence="11" id="KW-0670">Pyruvate</keyword>
<keyword evidence="4" id="KW-0444">Lipid biosynthesis</keyword>
<name>A0ABZ2LHZ0_9BACT</name>
<dbReference type="RefSeq" id="WP_394840029.1">
    <property type="nucleotide sequence ID" value="NZ_CP089929.1"/>
</dbReference>
<keyword evidence="6" id="KW-0443">Lipid metabolism</keyword>
<dbReference type="NCBIfam" id="TIGR00163">
    <property type="entry name" value="PS_decarb"/>
    <property type="match status" value="1"/>
</dbReference>
<dbReference type="EMBL" id="CP089983">
    <property type="protein sequence ID" value="WXB10352.1"/>
    <property type="molecule type" value="Genomic_DNA"/>
</dbReference>
<dbReference type="EC" id="4.1.1.65" evidence="3"/>